<feature type="region of interest" description="Disordered" evidence="2">
    <location>
        <begin position="152"/>
        <end position="171"/>
    </location>
</feature>
<feature type="region of interest" description="Disordered" evidence="2">
    <location>
        <begin position="1"/>
        <end position="32"/>
    </location>
</feature>
<dbReference type="EMBL" id="KL584752">
    <property type="protein sequence ID" value="KEQ98593.1"/>
    <property type="molecule type" value="Genomic_DNA"/>
</dbReference>
<accession>A0A074YLB1</accession>
<organism evidence="4 5">
    <name type="scientific">Aureobasidium subglaciale (strain EXF-2481)</name>
    <name type="common">Aureobasidium pullulans var. subglaciale</name>
    <dbReference type="NCBI Taxonomy" id="1043005"/>
    <lineage>
        <taxon>Eukaryota</taxon>
        <taxon>Fungi</taxon>
        <taxon>Dikarya</taxon>
        <taxon>Ascomycota</taxon>
        <taxon>Pezizomycotina</taxon>
        <taxon>Dothideomycetes</taxon>
        <taxon>Dothideomycetidae</taxon>
        <taxon>Dothideales</taxon>
        <taxon>Saccotheciaceae</taxon>
        <taxon>Aureobasidium</taxon>
    </lineage>
</organism>
<evidence type="ECO:0000256" key="2">
    <source>
        <dbReference type="SAM" id="MobiDB-lite"/>
    </source>
</evidence>
<feature type="compositionally biased region" description="Basic and acidic residues" evidence="2">
    <location>
        <begin position="474"/>
        <end position="489"/>
    </location>
</feature>
<feature type="region of interest" description="Disordered" evidence="2">
    <location>
        <begin position="436"/>
        <end position="522"/>
    </location>
</feature>
<dbReference type="GeneID" id="25368615"/>
<dbReference type="RefSeq" id="XP_013347107.1">
    <property type="nucleotide sequence ID" value="XM_013491653.1"/>
</dbReference>
<feature type="compositionally biased region" description="Polar residues" evidence="2">
    <location>
        <begin position="220"/>
        <end position="236"/>
    </location>
</feature>
<dbReference type="PROSITE" id="PS50048">
    <property type="entry name" value="ZN2_CY6_FUNGAL_2"/>
    <property type="match status" value="1"/>
</dbReference>
<dbReference type="SMART" id="SM00066">
    <property type="entry name" value="GAL4"/>
    <property type="match status" value="1"/>
</dbReference>
<dbReference type="CDD" id="cd00067">
    <property type="entry name" value="GAL4"/>
    <property type="match status" value="1"/>
</dbReference>
<keyword evidence="1" id="KW-0539">Nucleus</keyword>
<dbReference type="STRING" id="1043005.A0A074YLB1"/>
<protein>
    <recommendedName>
        <fullName evidence="3">Zn(2)-C6 fungal-type domain-containing protein</fullName>
    </recommendedName>
</protein>
<evidence type="ECO:0000259" key="3">
    <source>
        <dbReference type="PROSITE" id="PS50048"/>
    </source>
</evidence>
<feature type="compositionally biased region" description="Basic and acidic residues" evidence="2">
    <location>
        <begin position="8"/>
        <end position="22"/>
    </location>
</feature>
<dbReference type="GO" id="GO:0008270">
    <property type="term" value="F:zinc ion binding"/>
    <property type="evidence" value="ECO:0007669"/>
    <property type="project" value="InterPro"/>
</dbReference>
<feature type="compositionally biased region" description="Basic and acidic residues" evidence="2">
    <location>
        <begin position="513"/>
        <end position="522"/>
    </location>
</feature>
<dbReference type="InterPro" id="IPR036864">
    <property type="entry name" value="Zn2-C6_fun-type_DNA-bd_sf"/>
</dbReference>
<name>A0A074YLB1_AURSE</name>
<reference evidence="4 5" key="1">
    <citation type="journal article" date="2014" name="BMC Genomics">
        <title>Genome sequencing of four Aureobasidium pullulans varieties: biotechnological potential, stress tolerance, and description of new species.</title>
        <authorList>
            <person name="Gostin Ar C."/>
            <person name="Ohm R.A."/>
            <person name="Kogej T."/>
            <person name="Sonjak S."/>
            <person name="Turk M."/>
            <person name="Zajc J."/>
            <person name="Zalar P."/>
            <person name="Grube M."/>
            <person name="Sun H."/>
            <person name="Han J."/>
            <person name="Sharma A."/>
            <person name="Chiniquy J."/>
            <person name="Ngan C.Y."/>
            <person name="Lipzen A."/>
            <person name="Barry K."/>
            <person name="Grigoriev I.V."/>
            <person name="Gunde-Cimerman N."/>
        </authorList>
    </citation>
    <scope>NUCLEOTIDE SEQUENCE [LARGE SCALE GENOMIC DNA]</scope>
    <source>
        <strain evidence="4 5">EXF-2481</strain>
    </source>
</reference>
<dbReference type="Pfam" id="PF00172">
    <property type="entry name" value="Zn_clus"/>
    <property type="match status" value="1"/>
</dbReference>
<keyword evidence="5" id="KW-1185">Reference proteome</keyword>
<dbReference type="AlphaFoldDB" id="A0A074YLB1"/>
<dbReference type="OrthoDB" id="5394557at2759"/>
<evidence type="ECO:0000313" key="4">
    <source>
        <dbReference type="EMBL" id="KEQ98593.1"/>
    </source>
</evidence>
<evidence type="ECO:0000313" key="5">
    <source>
        <dbReference type="Proteomes" id="UP000030641"/>
    </source>
</evidence>
<dbReference type="GO" id="GO:0000981">
    <property type="term" value="F:DNA-binding transcription factor activity, RNA polymerase II-specific"/>
    <property type="evidence" value="ECO:0007669"/>
    <property type="project" value="InterPro"/>
</dbReference>
<feature type="domain" description="Zn(2)-C6 fungal-type" evidence="3">
    <location>
        <begin position="77"/>
        <end position="109"/>
    </location>
</feature>
<gene>
    <name evidence="4" type="ORF">AUEXF2481DRAFT_496417</name>
</gene>
<dbReference type="InterPro" id="IPR001138">
    <property type="entry name" value="Zn2Cys6_DnaBD"/>
</dbReference>
<dbReference type="Proteomes" id="UP000030641">
    <property type="component" value="Unassembled WGS sequence"/>
</dbReference>
<evidence type="ECO:0000256" key="1">
    <source>
        <dbReference type="ARBA" id="ARBA00023242"/>
    </source>
</evidence>
<dbReference type="SUPFAM" id="SSF57701">
    <property type="entry name" value="Zn2/Cys6 DNA-binding domain"/>
    <property type="match status" value="1"/>
</dbReference>
<feature type="compositionally biased region" description="Polar residues" evidence="2">
    <location>
        <begin position="491"/>
        <end position="508"/>
    </location>
</feature>
<sequence length="522" mass="55895">MAQTYQKGHYDYDGMQQSERRPSRGPIHAGVRGVPYVPYTTRPDPRNESRTYVLATPIYDIDQDSDQGSARKRTSMACGRCRRRKIKCSGGLLCQACRSAGVDASTCSYHRVGTSQTFDLDTSVGGPSPMAPISPYSPVSSNGGGYPAYPTDNRSSSVPAHGRSGYSQTSLPAYTYDIDTPTYALSDESRAWTSGNRTGTAVSYYQQEGSSSYEYPTPVSKISSDSNEPLSPLNMSTLQSSLPLPLERRLPAPNFVGTSITPDNDIRSPISARLSSLSISGPYSRSNSGSWAVDGVERRQPSIHDLAEASMMLPPVTRGLVGTSANLPALGQDATPMSTAMFVSTPNDNLAAIQTSTGAAQPTYYTATSSSLPSLNTGMLLPTNYARYTAINNSDPSLPNMNTNDRTDPTSYYGWGSTTASGTEVLPILNTVEATTQSTAGADRKYTSAQVSARYPPLQHPEPKIVPSTPHATTLERHGRTQQKDDKQHRPSSGSGQQKNTSGSLSSNHGKKSGHEPSKGSL</sequence>
<dbReference type="InParanoid" id="A0A074YLB1"/>
<dbReference type="Gene3D" id="4.10.240.10">
    <property type="entry name" value="Zn(2)-C6 fungal-type DNA-binding domain"/>
    <property type="match status" value="1"/>
</dbReference>
<proteinExistence type="predicted"/>
<dbReference type="HOGENOM" id="CLU_558935_0_0_1"/>
<feature type="region of interest" description="Disordered" evidence="2">
    <location>
        <begin position="209"/>
        <end position="236"/>
    </location>
</feature>